<protein>
    <recommendedName>
        <fullName evidence="4 12">GPI mannosyltransferase 2</fullName>
        <ecNumber evidence="12">2.4.1.-</ecNumber>
    </recommendedName>
</protein>
<comment type="pathway">
    <text evidence="2 12">Glycolipid biosynthesis; glycosylphosphatidylinositol-anchor biosynthesis.</text>
</comment>
<feature type="transmembrane region" description="Helical" evidence="12">
    <location>
        <begin position="384"/>
        <end position="404"/>
    </location>
</feature>
<feature type="transmembrane region" description="Helical" evidence="12">
    <location>
        <begin position="416"/>
        <end position="438"/>
    </location>
</feature>
<gene>
    <name evidence="13" type="ORF">GMORB2_7705</name>
</gene>
<dbReference type="AlphaFoldDB" id="A0A9P4YT84"/>
<comment type="similarity">
    <text evidence="3 12">Belongs to the PIGV family.</text>
</comment>
<evidence type="ECO:0000256" key="7">
    <source>
        <dbReference type="ARBA" id="ARBA00022679"/>
    </source>
</evidence>
<proteinExistence type="inferred from homology"/>
<evidence type="ECO:0000313" key="14">
    <source>
        <dbReference type="Proteomes" id="UP000749293"/>
    </source>
</evidence>
<evidence type="ECO:0000256" key="2">
    <source>
        <dbReference type="ARBA" id="ARBA00004687"/>
    </source>
</evidence>
<keyword evidence="10 12" id="KW-1133">Transmembrane helix</keyword>
<evidence type="ECO:0000256" key="8">
    <source>
        <dbReference type="ARBA" id="ARBA00022692"/>
    </source>
</evidence>
<sequence>MILDIQSPIRSLTALFASWKVFLFSIALFSSVAPDYDTSTSLFLTRLYSSSAPSPISLSHRLTRWDALYFIHASAGGGKVYEQEWAFGHGLSGLVSFFLTPPTSSSSSSSSERAVAAGWEPLVAILVANVSHLIGVLALYHFTVVVSRNRRLALVAAALHVISPAGLFLSAPYAESTYSCLTFLGNWAFATAYSKGGVTRGAYIVGAGALFGLATVFRSNGLGSGLLFAVEALRCAAVLLGRPSLPAVGALIGPIIGGLCVAAGGAAPQLAAWVRYCSDAVDARPLRPWCAKTVPSIYGFVQEYYWNVGFLRYWTSNQIPLFVLASPVLALLIVSGLQVSQNPRWVLPLVPAAGDAQRRLFVRALAGTQAFVALLAITNYHVQIVNRLSSGYVVWYWWIAAWVLSQRGNSGDGSFGSGVVIFFVMYAGIQACLFASFLPPA</sequence>
<feature type="transmembrane region" description="Helical" evidence="12">
    <location>
        <begin position="247"/>
        <end position="266"/>
    </location>
</feature>
<feature type="transmembrane region" description="Helical" evidence="12">
    <location>
        <begin position="201"/>
        <end position="217"/>
    </location>
</feature>
<evidence type="ECO:0000256" key="1">
    <source>
        <dbReference type="ARBA" id="ARBA00004477"/>
    </source>
</evidence>
<dbReference type="EMBL" id="JAANYQ010000010">
    <property type="protein sequence ID" value="KAF4122112.1"/>
    <property type="molecule type" value="Genomic_DNA"/>
</dbReference>
<dbReference type="GO" id="GO:0004376">
    <property type="term" value="F:GPI mannosyltransferase activity"/>
    <property type="evidence" value="ECO:0007669"/>
    <property type="project" value="InterPro"/>
</dbReference>
<keyword evidence="7 12" id="KW-0808">Transferase</keyword>
<evidence type="ECO:0000256" key="4">
    <source>
        <dbReference type="ARBA" id="ARBA00013795"/>
    </source>
</evidence>
<evidence type="ECO:0000313" key="13">
    <source>
        <dbReference type="EMBL" id="KAF4122112.1"/>
    </source>
</evidence>
<dbReference type="Pfam" id="PF04188">
    <property type="entry name" value="Mannosyl_trans2"/>
    <property type="match status" value="1"/>
</dbReference>
<feature type="transmembrane region" description="Helical" evidence="12">
    <location>
        <begin position="319"/>
        <end position="339"/>
    </location>
</feature>
<evidence type="ECO:0000256" key="6">
    <source>
        <dbReference type="ARBA" id="ARBA00022676"/>
    </source>
</evidence>
<feature type="transmembrane region" description="Helical" evidence="12">
    <location>
        <begin position="122"/>
        <end position="140"/>
    </location>
</feature>
<keyword evidence="14" id="KW-1185">Reference proteome</keyword>
<keyword evidence="9 12" id="KW-0256">Endoplasmic reticulum</keyword>
<dbReference type="GO" id="GO:0000009">
    <property type="term" value="F:alpha-1,6-mannosyltransferase activity"/>
    <property type="evidence" value="ECO:0007669"/>
    <property type="project" value="InterPro"/>
</dbReference>
<reference evidence="13" key="1">
    <citation type="submission" date="2020-03" db="EMBL/GenBank/DDBJ databases">
        <title>Site-based positive gene gene selection in Geosmithia morbida across the United States reveals a broad range of putative effectors and factors for local host and environmental adapation.</title>
        <authorList>
            <person name="Onufrak A."/>
            <person name="Murdoch R.W."/>
            <person name="Gazis R."/>
            <person name="Huff M."/>
            <person name="Staton M."/>
            <person name="Klingeman W."/>
            <person name="Hadziabdic D."/>
        </authorList>
    </citation>
    <scope>NUCLEOTIDE SEQUENCE</scope>
    <source>
        <strain evidence="13">1262</strain>
    </source>
</reference>
<feature type="transmembrane region" description="Helical" evidence="12">
    <location>
        <begin position="12"/>
        <end position="33"/>
    </location>
</feature>
<keyword evidence="5 12" id="KW-0337">GPI-anchor biosynthesis</keyword>
<name>A0A9P4YT84_9HYPO</name>
<comment type="caution">
    <text evidence="13">The sequence shown here is derived from an EMBL/GenBank/DDBJ whole genome shotgun (WGS) entry which is preliminary data.</text>
</comment>
<dbReference type="PANTHER" id="PTHR12468">
    <property type="entry name" value="GPI MANNOSYLTRANSFERASE 2"/>
    <property type="match status" value="1"/>
</dbReference>
<comment type="function">
    <text evidence="12">Mannosyltransferase involved in glycosylphosphatidylinositol-anchor biosynthesis.</text>
</comment>
<dbReference type="RefSeq" id="XP_035320764.1">
    <property type="nucleotide sequence ID" value="XM_035469670.1"/>
</dbReference>
<evidence type="ECO:0000256" key="5">
    <source>
        <dbReference type="ARBA" id="ARBA00022502"/>
    </source>
</evidence>
<organism evidence="13 14">
    <name type="scientific">Geosmithia morbida</name>
    <dbReference type="NCBI Taxonomy" id="1094350"/>
    <lineage>
        <taxon>Eukaryota</taxon>
        <taxon>Fungi</taxon>
        <taxon>Dikarya</taxon>
        <taxon>Ascomycota</taxon>
        <taxon>Pezizomycotina</taxon>
        <taxon>Sordariomycetes</taxon>
        <taxon>Hypocreomycetidae</taxon>
        <taxon>Hypocreales</taxon>
        <taxon>Bionectriaceae</taxon>
        <taxon>Geosmithia</taxon>
    </lineage>
</organism>
<dbReference type="GO" id="GO:0031501">
    <property type="term" value="C:mannosyltransferase complex"/>
    <property type="evidence" value="ECO:0007669"/>
    <property type="project" value="TreeGrafter"/>
</dbReference>
<keyword evidence="8 12" id="KW-0812">Transmembrane</keyword>
<keyword evidence="11 12" id="KW-0472">Membrane</keyword>
<evidence type="ECO:0000256" key="12">
    <source>
        <dbReference type="RuleBase" id="RU363112"/>
    </source>
</evidence>
<feature type="transmembrane region" description="Helical" evidence="12">
    <location>
        <begin position="223"/>
        <end position="240"/>
    </location>
</feature>
<dbReference type="PANTHER" id="PTHR12468:SF2">
    <property type="entry name" value="GPI MANNOSYLTRANSFERASE 2"/>
    <property type="match status" value="1"/>
</dbReference>
<dbReference type="OrthoDB" id="10252502at2759"/>
<dbReference type="EC" id="2.4.1.-" evidence="12"/>
<comment type="subcellular location">
    <subcellularLocation>
        <location evidence="1 12">Endoplasmic reticulum membrane</location>
        <topology evidence="1 12">Multi-pass membrane protein</topology>
    </subcellularLocation>
</comment>
<evidence type="ECO:0000256" key="9">
    <source>
        <dbReference type="ARBA" id="ARBA00022824"/>
    </source>
</evidence>
<dbReference type="GO" id="GO:0006506">
    <property type="term" value="P:GPI anchor biosynthetic process"/>
    <property type="evidence" value="ECO:0007669"/>
    <property type="project" value="UniProtKB-KW"/>
</dbReference>
<evidence type="ECO:0000256" key="3">
    <source>
        <dbReference type="ARBA" id="ARBA00008698"/>
    </source>
</evidence>
<accession>A0A9P4YT84</accession>
<dbReference type="GeneID" id="55973928"/>
<feature type="transmembrane region" description="Helical" evidence="12">
    <location>
        <begin position="360"/>
        <end position="378"/>
    </location>
</feature>
<dbReference type="GO" id="GO:0005789">
    <property type="term" value="C:endoplasmic reticulum membrane"/>
    <property type="evidence" value="ECO:0007669"/>
    <property type="project" value="UniProtKB-SubCell"/>
</dbReference>
<feature type="transmembrane region" description="Helical" evidence="12">
    <location>
        <begin position="152"/>
        <end position="170"/>
    </location>
</feature>
<dbReference type="InterPro" id="IPR007315">
    <property type="entry name" value="PIG-V/Gpi18"/>
</dbReference>
<dbReference type="Proteomes" id="UP000749293">
    <property type="component" value="Unassembled WGS sequence"/>
</dbReference>
<evidence type="ECO:0000256" key="10">
    <source>
        <dbReference type="ARBA" id="ARBA00022989"/>
    </source>
</evidence>
<keyword evidence="6 12" id="KW-0328">Glycosyltransferase</keyword>
<evidence type="ECO:0000256" key="11">
    <source>
        <dbReference type="ARBA" id="ARBA00023136"/>
    </source>
</evidence>